<feature type="compositionally biased region" description="Polar residues" evidence="1">
    <location>
        <begin position="178"/>
        <end position="187"/>
    </location>
</feature>
<organism evidence="3 4">
    <name type="scientific">Varanus komodoensis</name>
    <name type="common">Komodo dragon</name>
    <dbReference type="NCBI Taxonomy" id="61221"/>
    <lineage>
        <taxon>Eukaryota</taxon>
        <taxon>Metazoa</taxon>
        <taxon>Chordata</taxon>
        <taxon>Craniata</taxon>
        <taxon>Vertebrata</taxon>
        <taxon>Euteleostomi</taxon>
        <taxon>Lepidosauria</taxon>
        <taxon>Squamata</taxon>
        <taxon>Bifurcata</taxon>
        <taxon>Unidentata</taxon>
        <taxon>Episquamata</taxon>
        <taxon>Toxicofera</taxon>
        <taxon>Anguimorpha</taxon>
        <taxon>Paleoanguimorpha</taxon>
        <taxon>Varanoidea</taxon>
        <taxon>Varanidae</taxon>
        <taxon>Varanus</taxon>
    </lineage>
</organism>
<sequence length="247" mass="26725">MRDLRADLGEEPPHWPFSFRLSHHKPRVLQGDRHGLAPLLLGCTAENLLTQPPPQSVSPEETVKLPCTGSGGGSWNYFSWYRQQPGQRIPDRFPGSSSGSPNYLTITNVQAEDEAEYYCAAWEHSTRTSTLHPQVALPGQESQVSPPCSLSSRAFGSGCQGGWTPGDLVSLEDATGQRGHTQGSKTATPLLPPPQAGKKHFHALQFPLNLKCPIAGNEEKNGSSFMNCAKTYPTGTVRLPLAPDASL</sequence>
<dbReference type="InterPro" id="IPR007110">
    <property type="entry name" value="Ig-like_dom"/>
</dbReference>
<dbReference type="SUPFAM" id="SSF48726">
    <property type="entry name" value="Immunoglobulin"/>
    <property type="match status" value="1"/>
</dbReference>
<feature type="region of interest" description="Disordered" evidence="1">
    <location>
        <begin position="176"/>
        <end position="195"/>
    </location>
</feature>
<reference evidence="3" key="1">
    <citation type="submission" date="2025-08" db="UniProtKB">
        <authorList>
            <consortium name="Ensembl"/>
        </authorList>
    </citation>
    <scope>IDENTIFICATION</scope>
</reference>
<evidence type="ECO:0000313" key="3">
    <source>
        <dbReference type="Ensembl" id="ENSVKKP00000018045.1"/>
    </source>
</evidence>
<dbReference type="InterPro" id="IPR003599">
    <property type="entry name" value="Ig_sub"/>
</dbReference>
<dbReference type="SMART" id="SM00409">
    <property type="entry name" value="IG"/>
    <property type="match status" value="1"/>
</dbReference>
<keyword evidence="4" id="KW-1185">Reference proteome</keyword>
<reference evidence="3" key="2">
    <citation type="submission" date="2025-09" db="UniProtKB">
        <authorList>
            <consortium name="Ensembl"/>
        </authorList>
    </citation>
    <scope>IDENTIFICATION</scope>
</reference>
<dbReference type="InterPro" id="IPR013106">
    <property type="entry name" value="Ig_V-set"/>
</dbReference>
<dbReference type="SMART" id="SM00406">
    <property type="entry name" value="IGv"/>
    <property type="match status" value="1"/>
</dbReference>
<dbReference type="Gene3D" id="2.60.40.10">
    <property type="entry name" value="Immunoglobulins"/>
    <property type="match status" value="2"/>
</dbReference>
<protein>
    <recommendedName>
        <fullName evidence="2">Ig-like domain-containing protein</fullName>
    </recommendedName>
</protein>
<proteinExistence type="predicted"/>
<feature type="domain" description="Ig-like" evidence="2">
    <location>
        <begin position="26"/>
        <end position="136"/>
    </location>
</feature>
<dbReference type="Proteomes" id="UP000694545">
    <property type="component" value="Unplaced"/>
</dbReference>
<dbReference type="InterPro" id="IPR013783">
    <property type="entry name" value="Ig-like_fold"/>
</dbReference>
<dbReference type="Ensembl" id="ENSVKKT00000018505.1">
    <property type="protein sequence ID" value="ENSVKKP00000018045.1"/>
    <property type="gene ID" value="ENSVKKG00000012310.1"/>
</dbReference>
<dbReference type="InterPro" id="IPR050150">
    <property type="entry name" value="IgV_Light_Chain"/>
</dbReference>
<dbReference type="InterPro" id="IPR036179">
    <property type="entry name" value="Ig-like_dom_sf"/>
</dbReference>
<name>A0A8D2L7Y4_VARKO</name>
<evidence type="ECO:0000259" key="2">
    <source>
        <dbReference type="PROSITE" id="PS50835"/>
    </source>
</evidence>
<accession>A0A8D2L7Y4</accession>
<dbReference type="PROSITE" id="PS50835">
    <property type="entry name" value="IG_LIKE"/>
    <property type="match status" value="1"/>
</dbReference>
<dbReference type="AlphaFoldDB" id="A0A8D2L7Y4"/>
<evidence type="ECO:0000313" key="4">
    <source>
        <dbReference type="Proteomes" id="UP000694545"/>
    </source>
</evidence>
<evidence type="ECO:0000256" key="1">
    <source>
        <dbReference type="SAM" id="MobiDB-lite"/>
    </source>
</evidence>
<dbReference type="Pfam" id="PF13927">
    <property type="entry name" value="Ig_3"/>
    <property type="match status" value="1"/>
</dbReference>
<dbReference type="PANTHER" id="PTHR23267">
    <property type="entry name" value="IMMUNOGLOBULIN LIGHT CHAIN"/>
    <property type="match status" value="1"/>
</dbReference>